<proteinExistence type="predicted"/>
<gene>
    <name evidence="1" type="ORF">LCGC14_2131340</name>
</gene>
<organism evidence="1">
    <name type="scientific">marine sediment metagenome</name>
    <dbReference type="NCBI Taxonomy" id="412755"/>
    <lineage>
        <taxon>unclassified sequences</taxon>
        <taxon>metagenomes</taxon>
        <taxon>ecological metagenomes</taxon>
    </lineage>
</organism>
<name>A0A0F9E1A7_9ZZZZ</name>
<sequence length="122" mass="14133">MDKRKRKRRQPLRWKKESGQYISPDIENCIQLLQVIRTGVATYGQIALHIHPESTNTPYWTLVTPDLAQTVRPWHVRLVVKRNLIDLYDMSSEEFLAQDALGTLVGKVIIGYVDENQLEFGL</sequence>
<dbReference type="EMBL" id="LAZR01026744">
    <property type="protein sequence ID" value="KKL67803.1"/>
    <property type="molecule type" value="Genomic_DNA"/>
</dbReference>
<accession>A0A0F9E1A7</accession>
<dbReference type="AlphaFoldDB" id="A0A0F9E1A7"/>
<protein>
    <submittedName>
        <fullName evidence="1">Uncharacterized protein</fullName>
    </submittedName>
</protein>
<comment type="caution">
    <text evidence="1">The sequence shown here is derived from an EMBL/GenBank/DDBJ whole genome shotgun (WGS) entry which is preliminary data.</text>
</comment>
<evidence type="ECO:0000313" key="1">
    <source>
        <dbReference type="EMBL" id="KKL67803.1"/>
    </source>
</evidence>
<reference evidence="1" key="1">
    <citation type="journal article" date="2015" name="Nature">
        <title>Complex archaea that bridge the gap between prokaryotes and eukaryotes.</title>
        <authorList>
            <person name="Spang A."/>
            <person name="Saw J.H."/>
            <person name="Jorgensen S.L."/>
            <person name="Zaremba-Niedzwiedzka K."/>
            <person name="Martijn J."/>
            <person name="Lind A.E."/>
            <person name="van Eijk R."/>
            <person name="Schleper C."/>
            <person name="Guy L."/>
            <person name="Ettema T.J."/>
        </authorList>
    </citation>
    <scope>NUCLEOTIDE SEQUENCE</scope>
</reference>